<dbReference type="Pfam" id="PF10043">
    <property type="entry name" value="DUF2279"/>
    <property type="match status" value="1"/>
</dbReference>
<gene>
    <name evidence="1" type="ORF">DS837_14310</name>
</gene>
<sequence>MPGRVHRKEGSSRMMLLARAMAARVTRQVFAGFLAAALLLPGRPASASMMEDQGWSKEDKALALNVGTGILALGWGVWSWDWGTGGPRFQDEGWFGRSTTEGGADKIGHAWTGYAISHLLARQYQSWGFTQTDSARYGALSSLGIMGLVEVGDAFSDDYGFSYQDMLFNTVGAVAGYILWDNPELARKVDFRVEYNPFSGGDKYQADVFTDYRRLKYLLAVKADGFDAIQDPLLRHLEFHVGFYARGYEDYSTNPSRDDRSQYFYLGIGLNLTRLLSPHVKTGGVFHYIQPPYTYISKDWRIAP</sequence>
<reference evidence="1 2" key="1">
    <citation type="submission" date="2018-07" db="EMBL/GenBank/DDBJ databases">
        <title>Genome sequence of Roseomonas fauriae ATCC 49958.</title>
        <authorList>
            <person name="Sant'Anna F.H."/>
            <person name="Baldani J.I."/>
            <person name="Zilli J.E."/>
            <person name="Reis V.M."/>
            <person name="Hartmann A."/>
            <person name="Cruz L."/>
            <person name="de Souza E.M."/>
            <person name="de Oliveira Pedrosa F."/>
            <person name="Passaglia L.M.P."/>
        </authorList>
    </citation>
    <scope>NUCLEOTIDE SEQUENCE [LARGE SCALE GENOMIC DNA]</scope>
    <source>
        <strain evidence="1 2">ATCC 49958</strain>
    </source>
</reference>
<evidence type="ECO:0000313" key="2">
    <source>
        <dbReference type="Proteomes" id="UP000476837"/>
    </source>
</evidence>
<dbReference type="EMBL" id="QOKV01000008">
    <property type="protein sequence ID" value="KAA0685140.1"/>
    <property type="molecule type" value="Genomic_DNA"/>
</dbReference>
<accession>A0A6L3B0I4</accession>
<organism evidence="1 2">
    <name type="scientific">Azospirillum brasilense</name>
    <dbReference type="NCBI Taxonomy" id="192"/>
    <lineage>
        <taxon>Bacteria</taxon>
        <taxon>Pseudomonadati</taxon>
        <taxon>Pseudomonadota</taxon>
        <taxon>Alphaproteobacteria</taxon>
        <taxon>Rhodospirillales</taxon>
        <taxon>Azospirillaceae</taxon>
        <taxon>Azospirillum</taxon>
    </lineage>
</organism>
<dbReference type="Proteomes" id="UP000476837">
    <property type="component" value="Unassembled WGS sequence"/>
</dbReference>
<dbReference type="InterPro" id="IPR018736">
    <property type="entry name" value="DUF2279_periplasmic_lipo"/>
</dbReference>
<evidence type="ECO:0000313" key="1">
    <source>
        <dbReference type="EMBL" id="KAA0685140.1"/>
    </source>
</evidence>
<comment type="caution">
    <text evidence="1">The sequence shown here is derived from an EMBL/GenBank/DDBJ whole genome shotgun (WGS) entry which is preliminary data.</text>
</comment>
<name>A0A6L3B0I4_AZOBR</name>
<proteinExistence type="predicted"/>
<protein>
    <submittedName>
        <fullName evidence="1">DUF2279 domain-containing protein</fullName>
    </submittedName>
</protein>
<dbReference type="AlphaFoldDB" id="A0A6L3B0I4"/>